<dbReference type="Pfam" id="PF02597">
    <property type="entry name" value="ThiS"/>
    <property type="match status" value="1"/>
</dbReference>
<protein>
    <submittedName>
        <fullName evidence="1">Thiamine biosynthesis protein ThiS</fullName>
    </submittedName>
</protein>
<dbReference type="InterPro" id="IPR003749">
    <property type="entry name" value="ThiS/MoaD-like"/>
</dbReference>
<dbReference type="PANTHER" id="PTHR34472:SF1">
    <property type="entry name" value="SULFUR CARRIER PROTEIN THIS"/>
    <property type="match status" value="1"/>
</dbReference>
<dbReference type="NCBIfam" id="TIGR01683">
    <property type="entry name" value="thiS"/>
    <property type="match status" value="1"/>
</dbReference>
<proteinExistence type="predicted"/>
<dbReference type="Proteomes" id="UP000095210">
    <property type="component" value="Chromosome"/>
</dbReference>
<accession>A0AAC9HL99</accession>
<reference evidence="2" key="1">
    <citation type="submission" date="2016-03" db="EMBL/GenBank/DDBJ databases">
        <title>Complete genome sequence of the type strain Actinoalloteichus hymeniacidonis DSM 45092.</title>
        <authorList>
            <person name="Schaffert L."/>
            <person name="Albersmeier A."/>
            <person name="Winkler A."/>
            <person name="Kalinowski J."/>
            <person name="Zotchev S."/>
            <person name="Ruckert C."/>
        </authorList>
    </citation>
    <scope>NUCLEOTIDE SEQUENCE [LARGE SCALE GENOMIC DNA]</scope>
    <source>
        <strain evidence="2">HPA177(T) (DSM 45092(T))</strain>
    </source>
</reference>
<dbReference type="PANTHER" id="PTHR34472">
    <property type="entry name" value="SULFUR CARRIER PROTEIN THIS"/>
    <property type="match status" value="1"/>
</dbReference>
<dbReference type="InterPro" id="IPR012675">
    <property type="entry name" value="Beta-grasp_dom_sf"/>
</dbReference>
<dbReference type="RefSeq" id="WP_069846158.1">
    <property type="nucleotide sequence ID" value="NZ_CP014859.1"/>
</dbReference>
<name>A0AAC9HL99_9PSEU</name>
<keyword evidence="2" id="KW-1185">Reference proteome</keyword>
<dbReference type="InterPro" id="IPR010035">
    <property type="entry name" value="Thi_S"/>
</dbReference>
<evidence type="ECO:0000313" key="1">
    <source>
        <dbReference type="EMBL" id="AOS61254.1"/>
    </source>
</evidence>
<evidence type="ECO:0000313" key="2">
    <source>
        <dbReference type="Proteomes" id="UP000095210"/>
    </source>
</evidence>
<dbReference type="EMBL" id="CP014859">
    <property type="protein sequence ID" value="AOS61254.1"/>
    <property type="molecule type" value="Genomic_DNA"/>
</dbReference>
<dbReference type="InterPro" id="IPR016155">
    <property type="entry name" value="Mopterin_synth/thiamin_S_b"/>
</dbReference>
<dbReference type="Gene3D" id="3.10.20.30">
    <property type="match status" value="1"/>
</dbReference>
<sequence length="66" mass="6770">MKVRINGMERELPEGATVAEALLACGAPESGVAVAVDGAVVPKARWAEVVLRPTNTVELLTAVQGG</sequence>
<gene>
    <name evidence="1" type="ORF">TL08_02080</name>
</gene>
<organism evidence="1 2">
    <name type="scientific">Actinoalloteichus hymeniacidonis</name>
    <dbReference type="NCBI Taxonomy" id="340345"/>
    <lineage>
        <taxon>Bacteria</taxon>
        <taxon>Bacillati</taxon>
        <taxon>Actinomycetota</taxon>
        <taxon>Actinomycetes</taxon>
        <taxon>Pseudonocardiales</taxon>
        <taxon>Pseudonocardiaceae</taxon>
        <taxon>Actinoalloteichus</taxon>
    </lineage>
</organism>
<dbReference type="SUPFAM" id="SSF54285">
    <property type="entry name" value="MoaD/ThiS"/>
    <property type="match status" value="1"/>
</dbReference>
<dbReference type="KEGG" id="ahm:TL08_02080"/>
<dbReference type="AlphaFoldDB" id="A0AAC9HL99"/>